<dbReference type="Gene3D" id="3.30.420.10">
    <property type="entry name" value="Ribonuclease H-like superfamily/Ribonuclease H"/>
    <property type="match status" value="1"/>
</dbReference>
<dbReference type="GO" id="GO:0006310">
    <property type="term" value="P:DNA recombination"/>
    <property type="evidence" value="ECO:0007669"/>
    <property type="project" value="UniProtKB-KW"/>
</dbReference>
<gene>
    <name evidence="7" type="ORF">SAMN05660649_00007</name>
</gene>
<dbReference type="InterPro" id="IPR017894">
    <property type="entry name" value="HTH_IS21_transposase_type"/>
</dbReference>
<dbReference type="PROSITE" id="PS50994">
    <property type="entry name" value="INTEGRASE"/>
    <property type="match status" value="1"/>
</dbReference>
<dbReference type="Proteomes" id="UP000199337">
    <property type="component" value="Unassembled WGS sequence"/>
</dbReference>
<dbReference type="NCBIfam" id="NF033546">
    <property type="entry name" value="transpos_IS21"/>
    <property type="match status" value="1"/>
</dbReference>
<evidence type="ECO:0000313" key="8">
    <source>
        <dbReference type="Proteomes" id="UP000199337"/>
    </source>
</evidence>
<feature type="domain" description="Integrase catalytic" evidence="6">
    <location>
        <begin position="127"/>
        <end position="303"/>
    </location>
</feature>
<dbReference type="GO" id="GO:0032196">
    <property type="term" value="P:transposition"/>
    <property type="evidence" value="ECO:0007669"/>
    <property type="project" value="UniProtKB-KW"/>
</dbReference>
<evidence type="ECO:0000259" key="6">
    <source>
        <dbReference type="PROSITE" id="PS50994"/>
    </source>
</evidence>
<feature type="domain" description="HTH IS21-type" evidence="5">
    <location>
        <begin position="8"/>
        <end position="73"/>
    </location>
</feature>
<dbReference type="InterPro" id="IPR012337">
    <property type="entry name" value="RNaseH-like_sf"/>
</dbReference>
<keyword evidence="8" id="KW-1185">Reference proteome</keyword>
<dbReference type="PROSITE" id="PS50531">
    <property type="entry name" value="HTH_IS21"/>
    <property type="match status" value="1"/>
</dbReference>
<dbReference type="PANTHER" id="PTHR35004">
    <property type="entry name" value="TRANSPOSASE RV3428C-RELATED"/>
    <property type="match status" value="1"/>
</dbReference>
<dbReference type="SUPFAM" id="SSF53098">
    <property type="entry name" value="Ribonuclease H-like"/>
    <property type="match status" value="1"/>
</dbReference>
<dbReference type="GO" id="GO:0003677">
    <property type="term" value="F:DNA binding"/>
    <property type="evidence" value="ECO:0007669"/>
    <property type="project" value="UniProtKB-KW"/>
</dbReference>
<name>A0A1I2MT61_9FIRM</name>
<dbReference type="InterPro" id="IPR036397">
    <property type="entry name" value="RNaseH_sf"/>
</dbReference>
<evidence type="ECO:0000256" key="2">
    <source>
        <dbReference type="ARBA" id="ARBA00022578"/>
    </source>
</evidence>
<comment type="similarity">
    <text evidence="1">Belongs to the transposase IS21/IS408/IS1162 family.</text>
</comment>
<keyword evidence="3" id="KW-0238">DNA-binding</keyword>
<dbReference type="PANTHER" id="PTHR35004:SF6">
    <property type="entry name" value="TRANSPOSASE"/>
    <property type="match status" value="1"/>
</dbReference>
<organism evidence="7 8">
    <name type="scientific">Desulfotruncus arcticus DSM 17038</name>
    <dbReference type="NCBI Taxonomy" id="1121424"/>
    <lineage>
        <taxon>Bacteria</taxon>
        <taxon>Bacillati</taxon>
        <taxon>Bacillota</taxon>
        <taxon>Clostridia</taxon>
        <taxon>Eubacteriales</taxon>
        <taxon>Desulfallaceae</taxon>
        <taxon>Desulfotruncus</taxon>
    </lineage>
</organism>
<evidence type="ECO:0000259" key="5">
    <source>
        <dbReference type="PROSITE" id="PS50531"/>
    </source>
</evidence>
<dbReference type="EMBL" id="FOOX01000001">
    <property type="protein sequence ID" value="SFF92281.1"/>
    <property type="molecule type" value="Genomic_DNA"/>
</dbReference>
<dbReference type="InterPro" id="IPR001584">
    <property type="entry name" value="Integrase_cat-core"/>
</dbReference>
<evidence type="ECO:0000256" key="4">
    <source>
        <dbReference type="ARBA" id="ARBA00023172"/>
    </source>
</evidence>
<sequence>MHSNERWKMYYDIQSLREIGLNVSQIARKLGVCRNTVYAYLDATPENVEKLNRDSRTRQKKLDAYKHEVIDWLKTYPDLSAAQVLDWIMEKHSHANFCEGTVRNYVRYLRKEYDIPKIVTRRQYEAVEDPPMGYQAQVDFGETKLLDTLGQPIRLWFIAFVLSNSRYKYVEWLARPFTTRDVIQAHENAFEYYGGMPKEIVYDQDHLILVSENHGDLVLTQEFAKYLTKRQFKIYMCRKQDPETKGRIENVVGFVKKNFSRNRIFYHIDKLNEECRSWLNRTGNGKIHNTTKKIPAEVFNEERKYLTPVIEKIEQQEILVTGSISVSVRKNNTVPYNGNRYSVPLGTYKDPKTFVYLDLAEVGTLKIINPQTGEVIARHCISIDKGKLVKNNDHGRNKSGKIQQLIDKVIEEYHDLPDFQPFLNGIHVAKPRYVRDQLQLIQNTIQDTEKAVIEKALQYCLKNKLFSASDFGDAVDYFRQKAISIPESFSPAEIKTVDPANSYKLKIKPKVRDLNDYKITSTGGV</sequence>
<protein>
    <submittedName>
        <fullName evidence="7">Transposase</fullName>
    </submittedName>
</protein>
<dbReference type="STRING" id="341036.SAMN05660649_00007"/>
<evidence type="ECO:0000256" key="3">
    <source>
        <dbReference type="ARBA" id="ARBA00023125"/>
    </source>
</evidence>
<dbReference type="RefSeq" id="WP_207648106.1">
    <property type="nucleotide sequence ID" value="NZ_FOOX01000001.1"/>
</dbReference>
<keyword evidence="2" id="KW-0815">Transposition</keyword>
<evidence type="ECO:0000256" key="1">
    <source>
        <dbReference type="ARBA" id="ARBA00009277"/>
    </source>
</evidence>
<keyword evidence="4" id="KW-0233">DNA recombination</keyword>
<accession>A0A1I2MT61</accession>
<dbReference type="AlphaFoldDB" id="A0A1I2MT61"/>
<proteinExistence type="inferred from homology"/>
<evidence type="ECO:0000313" key="7">
    <source>
        <dbReference type="EMBL" id="SFF92281.1"/>
    </source>
</evidence>
<reference evidence="8" key="1">
    <citation type="submission" date="2016-10" db="EMBL/GenBank/DDBJ databases">
        <authorList>
            <person name="Varghese N."/>
            <person name="Submissions S."/>
        </authorList>
    </citation>
    <scope>NUCLEOTIDE SEQUENCE [LARGE SCALE GENOMIC DNA]</scope>
    <source>
        <strain evidence="8">DSM 17038</strain>
    </source>
</reference>
<dbReference type="GO" id="GO:0015074">
    <property type="term" value="P:DNA integration"/>
    <property type="evidence" value="ECO:0007669"/>
    <property type="project" value="InterPro"/>
</dbReference>